<organism evidence="2 3">
    <name type="scientific">Paenibacillus riograndensis</name>
    <dbReference type="NCBI Taxonomy" id="483937"/>
    <lineage>
        <taxon>Bacteria</taxon>
        <taxon>Bacillati</taxon>
        <taxon>Bacillota</taxon>
        <taxon>Bacilli</taxon>
        <taxon>Bacillales</taxon>
        <taxon>Paenibacillaceae</taxon>
        <taxon>Paenibacillus</taxon>
        <taxon>Paenibacillus sonchi group</taxon>
    </lineage>
</organism>
<sequence length="364" mass="42023">MNTVFIRQTLPTLSNAISLRNEKVMILIEDEITIQNKLEFLHIVFAEEFDSIFSADIICCEECVDEFIKYWPGVYINDQDFQTYSIQISSLYSMMRFSDFITEDEFNQFSSGLVCPRCNQKLRGIIYPYNMPFNVPYGFEQLVGEIAKIAYETPFLLLTHPFALEVFQEITNISQTIDPEILSDAVYRARIFNNEIVYTAADFFAPPKEKVAEGRYNHAGIQVLYLSEGPETCFHELRSPQEGVMIANIRIKKPIKVLDLTMQAHESNIINLIRWSSLMSSPNEGEGWHKPHYVFTRFIADCAKAAGFHAIKYPSVRFDEGMNLALINYSEHINDFQVDEIFLFNDSNTKIEILKQRLIESLSS</sequence>
<dbReference type="Proteomes" id="UP000070475">
    <property type="component" value="Unassembled WGS sequence"/>
</dbReference>
<dbReference type="PATRIC" id="fig|483937.3.peg.600"/>
<comment type="caution">
    <text evidence="2">The sequence shown here is derived from an EMBL/GenBank/DDBJ whole genome shotgun (WGS) entry which is preliminary data.</text>
</comment>
<feature type="domain" description="RES" evidence="1">
    <location>
        <begin position="200"/>
        <end position="341"/>
    </location>
</feature>
<dbReference type="InterPro" id="IPR014914">
    <property type="entry name" value="RES_dom"/>
</dbReference>
<evidence type="ECO:0000313" key="2">
    <source>
        <dbReference type="EMBL" id="KWX74422.1"/>
    </source>
</evidence>
<keyword evidence="3" id="KW-1185">Reference proteome</keyword>
<evidence type="ECO:0000259" key="1">
    <source>
        <dbReference type="SMART" id="SM00953"/>
    </source>
</evidence>
<proteinExistence type="predicted"/>
<dbReference type="AlphaFoldDB" id="A0A132TSX3"/>
<dbReference type="SMART" id="SM00953">
    <property type="entry name" value="RES"/>
    <property type="match status" value="1"/>
</dbReference>
<name>A0A132TSX3_9BACL</name>
<dbReference type="Pfam" id="PF08808">
    <property type="entry name" value="RES"/>
    <property type="match status" value="1"/>
</dbReference>
<gene>
    <name evidence="2" type="ORF">AMQ84_20720</name>
</gene>
<reference evidence="2 3" key="1">
    <citation type="submission" date="2015-08" db="EMBL/GenBank/DDBJ databases">
        <title>Genomes of Paenibacillus riograndensis.</title>
        <authorList>
            <person name="Sant'Anna F.H."/>
            <person name="Souza R."/>
            <person name="Ambrosini A."/>
            <person name="Bach E."/>
            <person name="Fernandes G."/>
            <person name="Balsanelli E."/>
            <person name="Baura V.A."/>
            <person name="Pedrosa F.O."/>
            <person name="Souza E.M."/>
            <person name="Passaglia L."/>
        </authorList>
    </citation>
    <scope>NUCLEOTIDE SEQUENCE [LARGE SCALE GENOMIC DNA]</scope>
    <source>
        <strain evidence="2 3">CAS34</strain>
    </source>
</reference>
<accession>A0A132TSX3</accession>
<dbReference type="EMBL" id="LIRB01000139">
    <property type="protein sequence ID" value="KWX74422.1"/>
    <property type="molecule type" value="Genomic_DNA"/>
</dbReference>
<protein>
    <recommendedName>
        <fullName evidence="1">RES domain-containing protein</fullName>
    </recommendedName>
</protein>
<evidence type="ECO:0000313" key="3">
    <source>
        <dbReference type="Proteomes" id="UP000070475"/>
    </source>
</evidence>